<protein>
    <submittedName>
        <fullName evidence="1">Uncharacterized protein</fullName>
    </submittedName>
</protein>
<evidence type="ECO:0000313" key="2">
    <source>
        <dbReference type="Proteomes" id="UP000195062"/>
    </source>
</evidence>
<dbReference type="Proteomes" id="UP000195062">
    <property type="component" value="Unassembled WGS sequence"/>
</dbReference>
<proteinExistence type="predicted"/>
<dbReference type="AlphaFoldDB" id="A0A251XG18"/>
<keyword evidence="2" id="KW-1185">Reference proteome</keyword>
<sequence>MRRSCTILRNSPEPAPWITRWSYVLVRVMVLPMPSSTSVLGEDPWNSAGYSRAPAPMMAPWPFMRRGTEWTVPMPPGW</sequence>
<reference evidence="1 2" key="1">
    <citation type="submission" date="2016-08" db="EMBL/GenBank/DDBJ databases">
        <title>Genome sequence of Clavibacter michiganensis subsp. michiganensis strain CASJ007.</title>
        <authorList>
            <person name="Thapa S.P."/>
            <person name="Coaker G."/>
        </authorList>
    </citation>
    <scope>NUCLEOTIDE SEQUENCE [LARGE SCALE GENOMIC DNA]</scope>
    <source>
        <strain evidence="1">CASJ007</strain>
    </source>
</reference>
<accession>A0A251XG18</accession>
<gene>
    <name evidence="1" type="ORF">CMMCAS07_13655</name>
</gene>
<dbReference type="EMBL" id="MDHH01000003">
    <property type="protein sequence ID" value="OUE01350.1"/>
    <property type="molecule type" value="Genomic_DNA"/>
</dbReference>
<organism evidence="1 2">
    <name type="scientific">Clavibacter michiganensis subsp. michiganensis</name>
    <dbReference type="NCBI Taxonomy" id="33013"/>
    <lineage>
        <taxon>Bacteria</taxon>
        <taxon>Bacillati</taxon>
        <taxon>Actinomycetota</taxon>
        <taxon>Actinomycetes</taxon>
        <taxon>Micrococcales</taxon>
        <taxon>Microbacteriaceae</taxon>
        <taxon>Clavibacter</taxon>
    </lineage>
</organism>
<evidence type="ECO:0000313" key="1">
    <source>
        <dbReference type="EMBL" id="OUE01350.1"/>
    </source>
</evidence>
<name>A0A251XG18_CLAMM</name>
<comment type="caution">
    <text evidence="1">The sequence shown here is derived from an EMBL/GenBank/DDBJ whole genome shotgun (WGS) entry which is preliminary data.</text>
</comment>